<protein>
    <submittedName>
        <fullName evidence="1">YolD-like protein</fullName>
    </submittedName>
</protein>
<organism evidence="1 2">
    <name type="scientific">Oceanobacillus picturae</name>
    <dbReference type="NCBI Taxonomy" id="171693"/>
    <lineage>
        <taxon>Bacteria</taxon>
        <taxon>Bacillati</taxon>
        <taxon>Bacillota</taxon>
        <taxon>Bacilli</taxon>
        <taxon>Bacillales</taxon>
        <taxon>Bacillaceae</taxon>
        <taxon>Oceanobacillus</taxon>
    </lineage>
</organism>
<dbReference type="PANTHER" id="PTHR40051:SF1">
    <property type="entry name" value="YOLD-LIKE FAMILY PROTEIN"/>
    <property type="match status" value="1"/>
</dbReference>
<comment type="caution">
    <text evidence="1">The sequence shown here is derived from an EMBL/GenBank/DDBJ whole genome shotgun (WGS) entry which is preliminary data.</text>
</comment>
<dbReference type="Pfam" id="PF08863">
    <property type="entry name" value="YolD"/>
    <property type="match status" value="1"/>
</dbReference>
<accession>A0A0U9HBN9</accession>
<gene>
    <name evidence="1" type="ORF">OPHB3_2661</name>
</gene>
<dbReference type="PANTHER" id="PTHR40051">
    <property type="entry name" value="IG HYPOTHETICAL 15966"/>
    <property type="match status" value="1"/>
</dbReference>
<name>A0A0U9HBN9_9BACI</name>
<dbReference type="EMBL" id="BBXV01000032">
    <property type="protein sequence ID" value="GAQ18705.1"/>
    <property type="molecule type" value="Genomic_DNA"/>
</dbReference>
<sequence length="114" mass="13700">MKLNKLTPGSNLLWESSRMMLPEHKEVLQQHQKELHKRTKPILDEQQIELFSQSIVDAMKRNKDVKMQIFNLYQDSYLIGKVKKISPERDKVLIKFKDRDEWINFNEILDISFL</sequence>
<dbReference type="InterPro" id="IPR014962">
    <property type="entry name" value="YolD"/>
</dbReference>
<evidence type="ECO:0000313" key="2">
    <source>
        <dbReference type="Proteomes" id="UP000052946"/>
    </source>
</evidence>
<reference evidence="1 2" key="2">
    <citation type="journal article" date="2016" name="Genome Announc.">
        <title>Draft Genome Sequence of Oceanobacillus picturae Heshi-B3, Isolated from Fermented Rice Bran in a Traditional Japanese Seafood Dish.</title>
        <authorList>
            <person name="Akuzawa S."/>
            <person name="Nagaoka J."/>
            <person name="Kanekatsu M."/>
            <person name="Kanesaki Y."/>
            <person name="Suzuki T."/>
        </authorList>
    </citation>
    <scope>NUCLEOTIDE SEQUENCE [LARGE SCALE GENOMIC DNA]</scope>
    <source>
        <strain evidence="1 2">Heshi-B3</strain>
    </source>
</reference>
<dbReference type="AlphaFoldDB" id="A0A0U9HBN9"/>
<reference evidence="2" key="1">
    <citation type="submission" date="2015-07" db="EMBL/GenBank/DDBJ databases">
        <title>Draft Genome Sequence of Oceanobacillus picturae Heshi-B3 that Was Isolated from Fermented Rice Bran with Aging Salted Mackerel, Which Was Named Heshiko as Traditional Fermented Seafood in Japan.</title>
        <authorList>
            <person name="Akuzawa S."/>
            <person name="Nakagawa J."/>
            <person name="Kanekatsu T."/>
            <person name="Kanesaki Y."/>
            <person name="Suzuki T."/>
        </authorList>
    </citation>
    <scope>NUCLEOTIDE SEQUENCE [LARGE SCALE GENOMIC DNA]</scope>
    <source>
        <strain evidence="2">Heshi-B3</strain>
    </source>
</reference>
<evidence type="ECO:0000313" key="1">
    <source>
        <dbReference type="EMBL" id="GAQ18705.1"/>
    </source>
</evidence>
<proteinExistence type="predicted"/>
<dbReference type="Proteomes" id="UP000052946">
    <property type="component" value="Unassembled WGS sequence"/>
</dbReference>